<dbReference type="STRING" id="1423820.FC64_GL001383"/>
<evidence type="ECO:0000313" key="2">
    <source>
        <dbReference type="Proteomes" id="UP000051291"/>
    </source>
</evidence>
<dbReference type="AlphaFoldDB" id="A0A0R1ZB82"/>
<name>A0A0R1ZB82_9LACO</name>
<dbReference type="Proteomes" id="UP000051291">
    <property type="component" value="Unassembled WGS sequence"/>
</dbReference>
<dbReference type="EMBL" id="AYYZ01000030">
    <property type="protein sequence ID" value="KRM51573.1"/>
    <property type="molecule type" value="Genomic_DNA"/>
</dbReference>
<reference evidence="1 2" key="1">
    <citation type="journal article" date="2015" name="Genome Announc.">
        <title>Expanding the biotechnology potential of lactobacilli through comparative genomics of 213 strains and associated genera.</title>
        <authorList>
            <person name="Sun Z."/>
            <person name="Harris H.M."/>
            <person name="McCann A."/>
            <person name="Guo C."/>
            <person name="Argimon S."/>
            <person name="Zhang W."/>
            <person name="Yang X."/>
            <person name="Jeffery I.B."/>
            <person name="Cooney J.C."/>
            <person name="Kagawa T.F."/>
            <person name="Liu W."/>
            <person name="Song Y."/>
            <person name="Salvetti E."/>
            <person name="Wrobel A."/>
            <person name="Rasinkangas P."/>
            <person name="Parkhill J."/>
            <person name="Rea M.C."/>
            <person name="O'Sullivan O."/>
            <person name="Ritari J."/>
            <person name="Douillard F.P."/>
            <person name="Paul Ross R."/>
            <person name="Yang R."/>
            <person name="Briner A.E."/>
            <person name="Felis G.E."/>
            <person name="de Vos W.M."/>
            <person name="Barrangou R."/>
            <person name="Klaenhammer T.R."/>
            <person name="Caufield P.W."/>
            <person name="Cui Y."/>
            <person name="Zhang H."/>
            <person name="O'Toole P.W."/>
        </authorList>
    </citation>
    <scope>NUCLEOTIDE SEQUENCE [LARGE SCALE GENOMIC DNA]</scope>
    <source>
        <strain evidence="1 2">DSM 20653</strain>
    </source>
</reference>
<comment type="caution">
    <text evidence="1">The sequence shown here is derived from an EMBL/GenBank/DDBJ whole genome shotgun (WGS) entry which is preliminary data.</text>
</comment>
<accession>A0A0R1ZB82</accession>
<proteinExistence type="predicted"/>
<organism evidence="1 2">
    <name type="scientific">Ligilactobacillus araffinosus DSM 20653</name>
    <dbReference type="NCBI Taxonomy" id="1423820"/>
    <lineage>
        <taxon>Bacteria</taxon>
        <taxon>Bacillati</taxon>
        <taxon>Bacillota</taxon>
        <taxon>Bacilli</taxon>
        <taxon>Lactobacillales</taxon>
        <taxon>Lactobacillaceae</taxon>
        <taxon>Ligilactobacillus</taxon>
    </lineage>
</organism>
<evidence type="ECO:0000313" key="1">
    <source>
        <dbReference type="EMBL" id="KRM51573.1"/>
    </source>
</evidence>
<dbReference type="PATRIC" id="fig|1423820.4.peg.1409"/>
<keyword evidence="2" id="KW-1185">Reference proteome</keyword>
<gene>
    <name evidence="1" type="ORF">FC64_GL001383</name>
</gene>
<dbReference type="RefSeq" id="WP_057907205.1">
    <property type="nucleotide sequence ID" value="NZ_AYYZ01000030.1"/>
</dbReference>
<sequence length="320" mass="37781">MTEPQLNEKVQQLIKKAEELQPNGIEIQYHDEKSGFVRHDQAQHFLRNGKLVIDVLDQTDVNYIVSHELLHFMLMFEKLPQIAFNLESGQQKLDTKYTATGMELYDILMHFFVYNRQRELGLIDARVEDLYFKGILAVLKPEPQDHQDDWMLLRTVNLLDTLIFFKDQQDNILPKLRELYPKATAQAEKLYAIVTAKPLDSAFNVRRAIVKLYKEFDNALRSYGLYEMNLNTYVSLTPILSERQLRLEVRQLFEIFHTDMKENLHFRTAYIGRMKSDQQNVFVIPEPKGSEQQRSVEFRHIYETSVGKYLDSIDVPYLKR</sequence>
<protein>
    <submittedName>
        <fullName evidence="1">IpaB EvcA family protein</fullName>
    </submittedName>
</protein>